<evidence type="ECO:0000313" key="1">
    <source>
        <dbReference type="EMBL" id="GGD70331.1"/>
    </source>
</evidence>
<reference evidence="2" key="1">
    <citation type="journal article" date="2019" name="Int. J. Syst. Evol. Microbiol.">
        <title>The Global Catalogue of Microorganisms (GCM) 10K type strain sequencing project: providing services to taxonomists for standard genome sequencing and annotation.</title>
        <authorList>
            <consortium name="The Broad Institute Genomics Platform"/>
            <consortium name="The Broad Institute Genome Sequencing Center for Infectious Disease"/>
            <person name="Wu L."/>
            <person name="Ma J."/>
        </authorList>
    </citation>
    <scope>NUCLEOTIDE SEQUENCE [LARGE SCALE GENOMIC DNA]</scope>
    <source>
        <strain evidence="2">CCM 7640</strain>
    </source>
</reference>
<dbReference type="EMBL" id="BMCM01000001">
    <property type="protein sequence ID" value="GGD70331.1"/>
    <property type="molecule type" value="Genomic_DNA"/>
</dbReference>
<protein>
    <submittedName>
        <fullName evidence="1">Uncharacterized protein</fullName>
    </submittedName>
</protein>
<dbReference type="RefSeq" id="WP_188435600.1">
    <property type="nucleotide sequence ID" value="NZ_BMCM01000001.1"/>
</dbReference>
<keyword evidence="2" id="KW-1185">Reference proteome</keyword>
<gene>
    <name evidence="1" type="ORF">GCM10007269_11980</name>
</gene>
<organism evidence="1 2">
    <name type="scientific">Microbacterium murale</name>
    <dbReference type="NCBI Taxonomy" id="1081040"/>
    <lineage>
        <taxon>Bacteria</taxon>
        <taxon>Bacillati</taxon>
        <taxon>Actinomycetota</taxon>
        <taxon>Actinomycetes</taxon>
        <taxon>Micrococcales</taxon>
        <taxon>Microbacteriaceae</taxon>
        <taxon>Microbacterium</taxon>
    </lineage>
</organism>
<dbReference type="Proteomes" id="UP000629365">
    <property type="component" value="Unassembled WGS sequence"/>
</dbReference>
<sequence length="163" mass="17724">MIDSEPDAHVIGPGLLATPFTADEIRAATGNGKTIRVLVEEPQGSQQFRVNRFRETDADGATLDRWSSGADGVVQGEISSARVAWRDLQAHAAFPADRTVLSSETLSLPIGTVDCLRYDVRETPEAEAATFWFSVKHPGMPVRYESPAEGGVVRTTIVAIEWQ</sequence>
<name>A0ABQ1RLG8_9MICO</name>
<comment type="caution">
    <text evidence="1">The sequence shown here is derived from an EMBL/GenBank/DDBJ whole genome shotgun (WGS) entry which is preliminary data.</text>
</comment>
<accession>A0ABQ1RLG8</accession>
<proteinExistence type="predicted"/>
<evidence type="ECO:0000313" key="2">
    <source>
        <dbReference type="Proteomes" id="UP000629365"/>
    </source>
</evidence>